<evidence type="ECO:0000313" key="4">
    <source>
        <dbReference type="Proteomes" id="UP000825935"/>
    </source>
</evidence>
<dbReference type="NCBIfam" id="TIGR00756">
    <property type="entry name" value="PPR"/>
    <property type="match status" value="8"/>
</dbReference>
<dbReference type="Pfam" id="PF01535">
    <property type="entry name" value="PPR"/>
    <property type="match status" value="10"/>
</dbReference>
<sequence>MHKCYLWPFWGHSIVKQLKACTKNQDLERGLQLHTSIAAYGLFECNPFIGSSLVDMYSKCGSLIKAKQVFRKLPCRDVVSWTALISAYVEHGHGLKAFDCLAQMQMEDIYPNCVTLVTCLKACAIIQSPHIGQGFHAEIERQGLTECNPIISNSLVHMYAKCGWISIAKEIFERLPVRDIVTQTALLIGYAEHGSCEETLKFFSQMKHEGFFSDNVTIICCLKAFGIIGALNEGCELHAEIESKGLLERDTAIGNSLVDMYIKCGLLSKAEEVFDKLPVRTTVSWNVLITGYSECGRREALDCLALMRLEGVSPNALTHLFSLKACGGLGSIHECQEIHLEIEKMGFFEEDSMFGSTLVDVYAKCKCLQSAQSVFSRILSKDVSSWTALIGAYSEEGYDEKAIVLFEKMQSEGVSPTASTYVCVMKACGSLGAFNKAKDLHMGLVQCGMLERELAVGIALVEMYAKCSSPTTAHHVFNNLPLHTVDTWTTLIAGYIENQCGKEALCCLDEMRGKGEMFDAVIFTSGLRACSMTNNVWRGLELYCEVERQGLLKGDLIIVNAIIDMYANCGLLSCAKECLDRFQASDVVSWNALISGYLKHSDSEKVIISFELMQQRGISPDATTYVHFLEACAKEKALAAGQRVHTEVVIWGFMEGDLLLSSALVDMYAKCGELDMAHRVFITVEDCDEVIWTALITGYVDHGYYEEALTCFRKMQAEGVLPNCITLLSCLKACVRGIDPETGQQLHAEIERQGLLEVDIILGNALIELYVKTGSSVKAEEVFKRLPSRDSVSWTTLMVGYIEQGRNEKALILFDKMKALGFRPTAITFICILKACTSLGDIRKGEKIHREIESYESLGSSLAICNSLINMYAGCGLLGKAKDIFGLLPTKNVASWAAIVSAYAEHKHFEEALEHFKLMQCKGVSLDAAVFIHALKSCSTIGAKEMGYTIHSEIEKHGLVENNLVVGNALIDAYASFGCLIDAQSLLYRLPFRDVVSWNTLMAGFARVGPSGNVFTCLGNMVKDLVEPDVVTFSVVLKACSREGLAAKSKSYYEAMSKDYGLIPDHEHLLYIIDVFGRSGQLYEAAVMIKGLEGGQRFSAWHSLLCASRHWGSLLFEQHAFEYSLHGDCKISDFTSNSIVRRAFERRQQNAPCQQSISDSSQEASTYYMQVDDNPRSWHVYPLKNTVVRDFSQKKEMDDLGLLVLHNVIINVNNYFSFNIS</sequence>
<organism evidence="3 4">
    <name type="scientific">Ceratopteris richardii</name>
    <name type="common">Triangle waterfern</name>
    <dbReference type="NCBI Taxonomy" id="49495"/>
    <lineage>
        <taxon>Eukaryota</taxon>
        <taxon>Viridiplantae</taxon>
        <taxon>Streptophyta</taxon>
        <taxon>Embryophyta</taxon>
        <taxon>Tracheophyta</taxon>
        <taxon>Polypodiopsida</taxon>
        <taxon>Polypodiidae</taxon>
        <taxon>Polypodiales</taxon>
        <taxon>Pteridineae</taxon>
        <taxon>Pteridaceae</taxon>
        <taxon>Parkerioideae</taxon>
        <taxon>Ceratopteris</taxon>
    </lineage>
</organism>
<dbReference type="FunFam" id="1.25.40.10:FF:000227">
    <property type="entry name" value="Pentatricopeptide repeat-containing protein At3g13880"/>
    <property type="match status" value="1"/>
</dbReference>
<dbReference type="InterPro" id="IPR046960">
    <property type="entry name" value="PPR_At4g14850-like_plant"/>
</dbReference>
<feature type="repeat" description="PPR" evidence="2">
    <location>
        <begin position="586"/>
        <end position="620"/>
    </location>
</feature>
<dbReference type="InterPro" id="IPR002885">
    <property type="entry name" value="PPR_rpt"/>
</dbReference>
<dbReference type="FunFam" id="1.25.40.10:FF:000031">
    <property type="entry name" value="Pentatricopeptide repeat-containing protein mitochondrial"/>
    <property type="match status" value="1"/>
</dbReference>
<feature type="repeat" description="PPR" evidence="2">
    <location>
        <begin position="179"/>
        <end position="213"/>
    </location>
</feature>
<dbReference type="PANTHER" id="PTHR47926">
    <property type="entry name" value="PENTATRICOPEPTIDE REPEAT-CONTAINING PROTEIN"/>
    <property type="match status" value="1"/>
</dbReference>
<feature type="repeat" description="PPR" evidence="2">
    <location>
        <begin position="688"/>
        <end position="722"/>
    </location>
</feature>
<dbReference type="InterPro" id="IPR011990">
    <property type="entry name" value="TPR-like_helical_dom_sf"/>
</dbReference>
<dbReference type="Gene3D" id="1.25.40.10">
    <property type="entry name" value="Tetratricopeptide repeat domain"/>
    <property type="match status" value="9"/>
</dbReference>
<keyword evidence="1" id="KW-0677">Repeat</keyword>
<proteinExistence type="predicted"/>
<dbReference type="GO" id="GO:0003723">
    <property type="term" value="F:RNA binding"/>
    <property type="evidence" value="ECO:0007669"/>
    <property type="project" value="InterPro"/>
</dbReference>
<reference evidence="3" key="1">
    <citation type="submission" date="2021-08" db="EMBL/GenBank/DDBJ databases">
        <title>WGS assembly of Ceratopteris richardii.</title>
        <authorList>
            <person name="Marchant D.B."/>
            <person name="Chen G."/>
            <person name="Jenkins J."/>
            <person name="Shu S."/>
            <person name="Leebens-Mack J."/>
            <person name="Grimwood J."/>
            <person name="Schmutz J."/>
            <person name="Soltis P."/>
            <person name="Soltis D."/>
            <person name="Chen Z.-H."/>
        </authorList>
    </citation>
    <scope>NUCLEOTIDE SEQUENCE</scope>
    <source>
        <strain evidence="3">Whitten #5841</strain>
        <tissue evidence="3">Leaf</tissue>
    </source>
</reference>
<dbReference type="AlphaFoldDB" id="A0A8T2UWH6"/>
<evidence type="ECO:0000256" key="2">
    <source>
        <dbReference type="PROSITE-ProRule" id="PRU00708"/>
    </source>
</evidence>
<dbReference type="FunFam" id="1.25.40.10:FF:000285">
    <property type="entry name" value="Pentatricopeptide repeat-containing protein, chloroplastic"/>
    <property type="match status" value="1"/>
</dbReference>
<keyword evidence="4" id="KW-1185">Reference proteome</keyword>
<feature type="repeat" description="PPR" evidence="2">
    <location>
        <begin position="77"/>
        <end position="111"/>
    </location>
</feature>
<accession>A0A8T2UWH6</accession>
<gene>
    <name evidence="3" type="ORF">KP509_04G007500</name>
</gene>
<dbReference type="PANTHER" id="PTHR47926:SF347">
    <property type="entry name" value="PENTATRICOPEPTIDE REPEAT-CONTAINING PROTEIN"/>
    <property type="match status" value="1"/>
</dbReference>
<dbReference type="Proteomes" id="UP000825935">
    <property type="component" value="Chromosome 4"/>
</dbReference>
<feature type="repeat" description="PPR" evidence="2">
    <location>
        <begin position="892"/>
        <end position="926"/>
    </location>
</feature>
<evidence type="ECO:0008006" key="5">
    <source>
        <dbReference type="Google" id="ProtNLM"/>
    </source>
</evidence>
<name>A0A8T2UWH6_CERRI</name>
<feature type="repeat" description="PPR" evidence="2">
    <location>
        <begin position="281"/>
        <end position="314"/>
    </location>
</feature>
<protein>
    <recommendedName>
        <fullName evidence="5">Pentatricopeptide repeat-containing protein</fullName>
    </recommendedName>
</protein>
<evidence type="ECO:0000256" key="1">
    <source>
        <dbReference type="ARBA" id="ARBA00022737"/>
    </source>
</evidence>
<evidence type="ECO:0000313" key="3">
    <source>
        <dbReference type="EMBL" id="KAH7438256.1"/>
    </source>
</evidence>
<feature type="repeat" description="PPR" evidence="2">
    <location>
        <begin position="382"/>
        <end position="416"/>
    </location>
</feature>
<dbReference type="OrthoDB" id="10383176at2759"/>
<dbReference type="GO" id="GO:0009451">
    <property type="term" value="P:RNA modification"/>
    <property type="evidence" value="ECO:0007669"/>
    <property type="project" value="InterPro"/>
</dbReference>
<dbReference type="Pfam" id="PF13041">
    <property type="entry name" value="PPR_2"/>
    <property type="match status" value="6"/>
</dbReference>
<feature type="repeat" description="PPR" evidence="2">
    <location>
        <begin position="790"/>
        <end position="824"/>
    </location>
</feature>
<dbReference type="PROSITE" id="PS51375">
    <property type="entry name" value="PPR"/>
    <property type="match status" value="8"/>
</dbReference>
<comment type="caution">
    <text evidence="3">The sequence shown here is derived from an EMBL/GenBank/DDBJ whole genome shotgun (WGS) entry which is preliminary data.</text>
</comment>
<dbReference type="EMBL" id="CM035409">
    <property type="protein sequence ID" value="KAH7438256.1"/>
    <property type="molecule type" value="Genomic_DNA"/>
</dbReference>